<dbReference type="Gene3D" id="1.10.357.10">
    <property type="entry name" value="Tetracycline Repressor, domain 2"/>
    <property type="match status" value="1"/>
</dbReference>
<dbReference type="SUPFAM" id="SSF48498">
    <property type="entry name" value="Tetracyclin repressor-like, C-terminal domain"/>
    <property type="match status" value="1"/>
</dbReference>
<organism evidence="6 7">
    <name type="scientific">Catenovulum sediminis</name>
    <dbReference type="NCBI Taxonomy" id="1740262"/>
    <lineage>
        <taxon>Bacteria</taxon>
        <taxon>Pseudomonadati</taxon>
        <taxon>Pseudomonadota</taxon>
        <taxon>Gammaproteobacteria</taxon>
        <taxon>Alteromonadales</taxon>
        <taxon>Alteromonadaceae</taxon>
        <taxon>Catenovulum</taxon>
    </lineage>
</organism>
<evidence type="ECO:0000256" key="4">
    <source>
        <dbReference type="PROSITE-ProRule" id="PRU00335"/>
    </source>
</evidence>
<dbReference type="InterPro" id="IPR001647">
    <property type="entry name" value="HTH_TetR"/>
</dbReference>
<feature type="DNA-binding region" description="H-T-H motif" evidence="4">
    <location>
        <begin position="30"/>
        <end position="49"/>
    </location>
</feature>
<accession>A0ABV1RGL9</accession>
<keyword evidence="1" id="KW-0805">Transcription regulation</keyword>
<gene>
    <name evidence="6" type="ORF">ABS311_09300</name>
</gene>
<feature type="domain" description="HTH tetR-type" evidence="5">
    <location>
        <begin position="7"/>
        <end position="67"/>
    </location>
</feature>
<dbReference type="EMBL" id="JBELOE010000196">
    <property type="protein sequence ID" value="MER2492077.1"/>
    <property type="molecule type" value="Genomic_DNA"/>
</dbReference>
<protein>
    <submittedName>
        <fullName evidence="6">TetR/AcrR family transcriptional regulator</fullName>
    </submittedName>
</protein>
<evidence type="ECO:0000256" key="1">
    <source>
        <dbReference type="ARBA" id="ARBA00023015"/>
    </source>
</evidence>
<dbReference type="RefSeq" id="WP_342779131.1">
    <property type="nucleotide sequence ID" value="NZ_CP041660.1"/>
</dbReference>
<dbReference type="Pfam" id="PF00440">
    <property type="entry name" value="TetR_N"/>
    <property type="match status" value="1"/>
</dbReference>
<dbReference type="PROSITE" id="PS50977">
    <property type="entry name" value="HTH_TETR_2"/>
    <property type="match status" value="1"/>
</dbReference>
<sequence length="205" mass="22650">MVGRKRTFSEEQALEAAMDVFWRKGYTGASLSELTQSMGINKPSMYATFGNKEALFVKATSLYIEKIAKPHTQWLFEEGTRLEKRVKNYMLSIVKSQCESDDPKGCYVILCQSEIAGGDMPQAPTELLNEAGQYIQKLLTELFLNDPQAIRLGLNHQASSAALSIATTLRGTASMARAKVTFAELQTVIEHCLKGIGINSDGDKF</sequence>
<keyword evidence="7" id="KW-1185">Reference proteome</keyword>
<dbReference type="PANTHER" id="PTHR47506">
    <property type="entry name" value="TRANSCRIPTIONAL REGULATORY PROTEIN"/>
    <property type="match status" value="1"/>
</dbReference>
<dbReference type="InterPro" id="IPR009057">
    <property type="entry name" value="Homeodomain-like_sf"/>
</dbReference>
<comment type="caution">
    <text evidence="6">The sequence shown here is derived from an EMBL/GenBank/DDBJ whole genome shotgun (WGS) entry which is preliminary data.</text>
</comment>
<evidence type="ECO:0000256" key="2">
    <source>
        <dbReference type="ARBA" id="ARBA00023125"/>
    </source>
</evidence>
<proteinExistence type="predicted"/>
<dbReference type="InterPro" id="IPR036271">
    <property type="entry name" value="Tet_transcr_reg_TetR-rel_C_sf"/>
</dbReference>
<evidence type="ECO:0000313" key="7">
    <source>
        <dbReference type="Proteomes" id="UP001467690"/>
    </source>
</evidence>
<evidence type="ECO:0000256" key="3">
    <source>
        <dbReference type="ARBA" id="ARBA00023163"/>
    </source>
</evidence>
<keyword evidence="3" id="KW-0804">Transcription</keyword>
<name>A0ABV1RGL9_9ALTE</name>
<dbReference type="SUPFAM" id="SSF46689">
    <property type="entry name" value="Homeodomain-like"/>
    <property type="match status" value="1"/>
</dbReference>
<dbReference type="PRINTS" id="PR00455">
    <property type="entry name" value="HTHTETR"/>
</dbReference>
<evidence type="ECO:0000259" key="5">
    <source>
        <dbReference type="PROSITE" id="PS50977"/>
    </source>
</evidence>
<dbReference type="PANTHER" id="PTHR47506:SF1">
    <property type="entry name" value="HTH-TYPE TRANSCRIPTIONAL REGULATOR YJDC"/>
    <property type="match status" value="1"/>
</dbReference>
<dbReference type="Proteomes" id="UP001467690">
    <property type="component" value="Unassembled WGS sequence"/>
</dbReference>
<evidence type="ECO:0000313" key="6">
    <source>
        <dbReference type="EMBL" id="MER2492077.1"/>
    </source>
</evidence>
<dbReference type="Gene3D" id="1.10.10.60">
    <property type="entry name" value="Homeodomain-like"/>
    <property type="match status" value="1"/>
</dbReference>
<keyword evidence="2 4" id="KW-0238">DNA-binding</keyword>
<reference evidence="6 7" key="1">
    <citation type="submission" date="2024-06" db="EMBL/GenBank/DDBJ databases">
        <authorList>
            <person name="Chen R.Y."/>
        </authorList>
    </citation>
    <scope>NUCLEOTIDE SEQUENCE [LARGE SCALE GENOMIC DNA]</scope>
    <source>
        <strain evidence="6 7">D2</strain>
    </source>
</reference>